<keyword evidence="2" id="KW-1185">Reference proteome</keyword>
<evidence type="ECO:0000313" key="2">
    <source>
        <dbReference type="Proteomes" id="UP001202117"/>
    </source>
</evidence>
<name>A0ABS9S002_9GAMM</name>
<reference evidence="1 2" key="1">
    <citation type="submission" date="2022-02" db="EMBL/GenBank/DDBJ databases">
        <title>Halomonas fukangensis sp. nov., a halophilic bacterium isolated from a bulk soil of Kalidium foliatum at Fukang.</title>
        <authorList>
            <person name="Huang Y."/>
        </authorList>
    </citation>
    <scope>NUCLEOTIDE SEQUENCE [LARGE SCALE GENOMIC DNA]</scope>
    <source>
        <strain evidence="1 2">EGI 63088</strain>
    </source>
</reference>
<proteinExistence type="predicted"/>
<dbReference type="EMBL" id="JAKVPY010000040">
    <property type="protein sequence ID" value="MCH4565422.1"/>
    <property type="molecule type" value="Genomic_DNA"/>
</dbReference>
<comment type="caution">
    <text evidence="1">The sequence shown here is derived from an EMBL/GenBank/DDBJ whole genome shotgun (WGS) entry which is preliminary data.</text>
</comment>
<organism evidence="1 2">
    <name type="scientific">Halomonas flagellata</name>
    <dbReference type="NCBI Taxonomy" id="2920385"/>
    <lineage>
        <taxon>Bacteria</taxon>
        <taxon>Pseudomonadati</taxon>
        <taxon>Pseudomonadota</taxon>
        <taxon>Gammaproteobacteria</taxon>
        <taxon>Oceanospirillales</taxon>
        <taxon>Halomonadaceae</taxon>
        <taxon>Halomonas</taxon>
    </lineage>
</organism>
<dbReference type="Proteomes" id="UP001202117">
    <property type="component" value="Unassembled WGS sequence"/>
</dbReference>
<gene>
    <name evidence="1" type="ORF">MKP05_20185</name>
</gene>
<sequence length="69" mass="7920">MRELIALASNGDRSCADIDAIARYHWRYISAHSKTAPGRFLSVSNFFISFASLLTVPQRIFPSNRWLIY</sequence>
<accession>A0ABS9S002</accession>
<protein>
    <submittedName>
        <fullName evidence="1">Uncharacterized protein</fullName>
    </submittedName>
</protein>
<evidence type="ECO:0000313" key="1">
    <source>
        <dbReference type="EMBL" id="MCH4565422.1"/>
    </source>
</evidence>